<gene>
    <name evidence="2" type="ORF">GKE73_15805</name>
</gene>
<evidence type="ECO:0000313" key="3">
    <source>
        <dbReference type="Proteomes" id="UP000446658"/>
    </source>
</evidence>
<dbReference type="EMBL" id="WLYX01000001">
    <property type="protein sequence ID" value="MTD33919.1"/>
    <property type="molecule type" value="Genomic_DNA"/>
</dbReference>
<comment type="caution">
    <text evidence="2">The sequence shown here is derived from an EMBL/GenBank/DDBJ whole genome shotgun (WGS) entry which is preliminary data.</text>
</comment>
<sequence length="219" mass="24994">MHADDVLAFLDSHPDFLVQHAERLNLPEPSLFSESQRGVIPLAERQLLGLRDRNRQLEARLHQLVRHGEANDLIIRRSHRMAVQLLRGQTPATMLQELRQCFANEFGLDRFAIRVWHDAAARYPDIYNSRHDIQALARNLAAPYCGPYVNDEVMGWFPPTPVLQSFAQVALRDDQGQPFGLMVLASDDAERFTFDMHTHYLAQMGELVATGLLRVLTES</sequence>
<organism evidence="2 3">
    <name type="scientific">Paludibacterium denitrificans</name>
    <dbReference type="NCBI Taxonomy" id="2675226"/>
    <lineage>
        <taxon>Bacteria</taxon>
        <taxon>Pseudomonadati</taxon>
        <taxon>Pseudomonadota</taxon>
        <taxon>Betaproteobacteria</taxon>
        <taxon>Neisseriales</taxon>
        <taxon>Chromobacteriaceae</taxon>
        <taxon>Paludibacterium</taxon>
    </lineage>
</organism>
<reference evidence="2 3" key="1">
    <citation type="submission" date="2019-11" db="EMBL/GenBank/DDBJ databases">
        <title>Draft genome sequence of Paludibacterium sp. dN18-1.</title>
        <authorList>
            <person name="Im W.-T."/>
        </authorList>
    </citation>
    <scope>NUCLEOTIDE SEQUENCE [LARGE SCALE GENOMIC DNA]</scope>
    <source>
        <strain evidence="3">dN 18-1</strain>
    </source>
</reference>
<accession>A0A844GE46</accession>
<protein>
    <submittedName>
        <fullName evidence="2">DUF484 family protein</fullName>
    </submittedName>
</protein>
<dbReference type="RefSeq" id="WP_230371100.1">
    <property type="nucleotide sequence ID" value="NZ_WLYX01000001.1"/>
</dbReference>
<name>A0A844GE46_9NEIS</name>
<dbReference type="InterPro" id="IPR007435">
    <property type="entry name" value="DUF484"/>
</dbReference>
<dbReference type="AlphaFoldDB" id="A0A844GE46"/>
<dbReference type="Pfam" id="PF04340">
    <property type="entry name" value="DUF484"/>
    <property type="match status" value="1"/>
</dbReference>
<keyword evidence="3" id="KW-1185">Reference proteome</keyword>
<dbReference type="Gene3D" id="3.30.450.40">
    <property type="match status" value="1"/>
</dbReference>
<evidence type="ECO:0000256" key="1">
    <source>
        <dbReference type="SAM" id="Coils"/>
    </source>
</evidence>
<dbReference type="Proteomes" id="UP000446658">
    <property type="component" value="Unassembled WGS sequence"/>
</dbReference>
<dbReference type="PANTHER" id="PTHR38765:SF1">
    <property type="entry name" value="DUF484 DOMAIN-CONTAINING PROTEIN"/>
    <property type="match status" value="1"/>
</dbReference>
<dbReference type="PANTHER" id="PTHR38765">
    <property type="entry name" value="DUF484 DOMAIN-CONTAINING PROTEIN"/>
    <property type="match status" value="1"/>
</dbReference>
<keyword evidence="1" id="KW-0175">Coiled coil</keyword>
<proteinExistence type="predicted"/>
<evidence type="ECO:0000313" key="2">
    <source>
        <dbReference type="EMBL" id="MTD33919.1"/>
    </source>
</evidence>
<dbReference type="InterPro" id="IPR029016">
    <property type="entry name" value="GAF-like_dom_sf"/>
</dbReference>
<feature type="coiled-coil region" evidence="1">
    <location>
        <begin position="40"/>
        <end position="67"/>
    </location>
</feature>